<dbReference type="PANTHER" id="PTHR11434">
    <property type="entry name" value="NADH-UBIQUINONE OXIDOREDUCTASE SUBUNIT ND4L"/>
    <property type="match status" value="1"/>
</dbReference>
<evidence type="ECO:0000256" key="11">
    <source>
        <dbReference type="ARBA" id="ARBA00023027"/>
    </source>
</evidence>
<evidence type="ECO:0000256" key="10">
    <source>
        <dbReference type="ARBA" id="ARBA00022989"/>
    </source>
</evidence>
<organism evidence="18">
    <name type="scientific">Sphenodon punctatus</name>
    <name type="common">Tuatara</name>
    <name type="synonym">Hatteria punctata</name>
    <dbReference type="NCBI Taxonomy" id="8508"/>
    <lineage>
        <taxon>Eukaryota</taxon>
        <taxon>Metazoa</taxon>
        <taxon>Chordata</taxon>
        <taxon>Craniata</taxon>
        <taxon>Vertebrata</taxon>
        <taxon>Euteleostomi</taxon>
        <taxon>Lepidosauria</taxon>
        <taxon>Sphenodontia</taxon>
        <taxon>Sphenodontidae</taxon>
        <taxon>Sphenodon</taxon>
    </lineage>
</organism>
<keyword evidence="9 17" id="KW-0249">Electron transport</keyword>
<keyword evidence="6 17" id="KW-0679">Respiratory chain</keyword>
<keyword evidence="13 17" id="KW-0496">Mitochondrion</keyword>
<evidence type="ECO:0000313" key="18">
    <source>
        <dbReference type="EMBL" id="QMP96751.1"/>
    </source>
</evidence>
<protein>
    <recommendedName>
        <fullName evidence="4 17">NADH-ubiquinone oxidoreductase chain 4L</fullName>
        <ecNumber evidence="3 17">7.1.1.2</ecNumber>
    </recommendedName>
</protein>
<feature type="transmembrane region" description="Helical" evidence="17">
    <location>
        <begin position="55"/>
        <end position="80"/>
    </location>
</feature>
<dbReference type="Gene3D" id="1.10.287.3510">
    <property type="match status" value="1"/>
</dbReference>
<feature type="transmembrane region" description="Helical" evidence="17">
    <location>
        <begin position="26"/>
        <end position="49"/>
    </location>
</feature>
<evidence type="ECO:0000256" key="16">
    <source>
        <dbReference type="ARBA" id="ARBA00048769"/>
    </source>
</evidence>
<comment type="catalytic activity">
    <reaction evidence="16">
        <text>a ubiquinone + NADH + 5 H(+)(in) = a ubiquinol + NAD(+) + 4 H(+)(out)</text>
        <dbReference type="Rhea" id="RHEA:29091"/>
        <dbReference type="Rhea" id="RHEA-COMP:9565"/>
        <dbReference type="Rhea" id="RHEA-COMP:9566"/>
        <dbReference type="ChEBI" id="CHEBI:15378"/>
        <dbReference type="ChEBI" id="CHEBI:16389"/>
        <dbReference type="ChEBI" id="CHEBI:17976"/>
        <dbReference type="ChEBI" id="CHEBI:57540"/>
        <dbReference type="ChEBI" id="CHEBI:57945"/>
        <dbReference type="EC" id="7.1.1.2"/>
    </reaction>
    <physiologicalReaction direction="left-to-right" evidence="16">
        <dbReference type="Rhea" id="RHEA:29092"/>
    </physiologicalReaction>
</comment>
<comment type="function">
    <text evidence="15">Core subunit of the mitochondrial membrane respiratory chain NADH dehydrogenase (Complex I) which catalyzes electron transfer from NADH through the respiratory chain, using ubiquinone as an electron acceptor. Part of the enzyme membrane arm which is embedded in the lipid bilayer and involved in proton translocation.</text>
</comment>
<geneLocation type="mitochondrion" evidence="18"/>
<keyword evidence="7 17" id="KW-0812">Transmembrane</keyword>
<evidence type="ECO:0000256" key="17">
    <source>
        <dbReference type="RuleBase" id="RU004419"/>
    </source>
</evidence>
<dbReference type="Pfam" id="PF00420">
    <property type="entry name" value="Oxidored_q2"/>
    <property type="match status" value="1"/>
</dbReference>
<evidence type="ECO:0000256" key="12">
    <source>
        <dbReference type="ARBA" id="ARBA00023075"/>
    </source>
</evidence>
<dbReference type="InterPro" id="IPR039428">
    <property type="entry name" value="NUOK/Mnh_C1-like"/>
</dbReference>
<evidence type="ECO:0000256" key="2">
    <source>
        <dbReference type="ARBA" id="ARBA00010519"/>
    </source>
</evidence>
<evidence type="ECO:0000256" key="1">
    <source>
        <dbReference type="ARBA" id="ARBA00004225"/>
    </source>
</evidence>
<dbReference type="EC" id="7.1.1.2" evidence="3 17"/>
<dbReference type="GO" id="GO:0016651">
    <property type="term" value="F:oxidoreductase activity, acting on NAD(P)H"/>
    <property type="evidence" value="ECO:0007669"/>
    <property type="project" value="InterPro"/>
</dbReference>
<dbReference type="GO" id="GO:0042773">
    <property type="term" value="P:ATP synthesis coupled electron transport"/>
    <property type="evidence" value="ECO:0007669"/>
    <property type="project" value="UniProtKB-UniRule"/>
</dbReference>
<dbReference type="GO" id="GO:0005743">
    <property type="term" value="C:mitochondrial inner membrane"/>
    <property type="evidence" value="ECO:0007669"/>
    <property type="project" value="UniProtKB-SubCell"/>
</dbReference>
<evidence type="ECO:0000256" key="3">
    <source>
        <dbReference type="ARBA" id="ARBA00012944"/>
    </source>
</evidence>
<evidence type="ECO:0000256" key="4">
    <source>
        <dbReference type="ARBA" id="ARBA00016612"/>
    </source>
</evidence>
<evidence type="ECO:0000256" key="8">
    <source>
        <dbReference type="ARBA" id="ARBA00022967"/>
    </source>
</evidence>
<dbReference type="AlphaFoldDB" id="A0A7U3RMY0"/>
<keyword evidence="11 17" id="KW-0520">NAD</keyword>
<keyword evidence="17" id="KW-0999">Mitochondrion inner membrane</keyword>
<accession>A0A7U3RMY0</accession>
<proteinExistence type="inferred from homology"/>
<gene>
    <name evidence="18" type="primary">ND4L</name>
</gene>
<dbReference type="InterPro" id="IPR001133">
    <property type="entry name" value="NADH_UbQ_OxRdtase_chain4L/K"/>
</dbReference>
<dbReference type="EMBL" id="MN864229">
    <property type="protein sequence ID" value="QMP96751.1"/>
    <property type="molecule type" value="Genomic_DNA"/>
</dbReference>
<keyword evidence="8 17" id="KW-1278">Translocase</keyword>
<evidence type="ECO:0000256" key="6">
    <source>
        <dbReference type="ARBA" id="ARBA00022660"/>
    </source>
</evidence>
<evidence type="ECO:0000256" key="13">
    <source>
        <dbReference type="ARBA" id="ARBA00023128"/>
    </source>
</evidence>
<evidence type="ECO:0000256" key="7">
    <source>
        <dbReference type="ARBA" id="ARBA00022692"/>
    </source>
</evidence>
<evidence type="ECO:0000256" key="9">
    <source>
        <dbReference type="ARBA" id="ARBA00022982"/>
    </source>
</evidence>
<dbReference type="GO" id="GO:0008137">
    <property type="term" value="F:NADH dehydrogenase (ubiquinone) activity"/>
    <property type="evidence" value="ECO:0007669"/>
    <property type="project" value="UniProtKB-EC"/>
</dbReference>
<evidence type="ECO:0000256" key="14">
    <source>
        <dbReference type="ARBA" id="ARBA00023136"/>
    </source>
</evidence>
<comment type="subcellular location">
    <subcellularLocation>
        <location evidence="17">Mitochondrion inner membrane</location>
        <topology evidence="17">Multi-pass membrane protein</topology>
    </subcellularLocation>
    <subcellularLocation>
        <location evidence="1">Mitochondrion membrane</location>
        <topology evidence="1">Multi-pass membrane protein</topology>
    </subcellularLocation>
</comment>
<evidence type="ECO:0000256" key="5">
    <source>
        <dbReference type="ARBA" id="ARBA00022448"/>
    </source>
</evidence>
<sequence>MPTILFNLGLAFMTSMMGLSLQRSHLVSTLLCLEGMMLTLFLMLTAWAAEQQSALLFSALMMLLTLSACGAGTGLSLLVTTTRTHGSSNMNNLNLLQC</sequence>
<keyword evidence="5 17" id="KW-0813">Transport</keyword>
<reference evidence="18" key="1">
    <citation type="journal article" date="2021" name="Commun. Biol.">
        <title>Evidence of two deeply divergent co-existing mitochondrial genomes in the Tuatara reveals an extremely complex genomic organization.</title>
        <authorList>
            <person name="Macey J.R."/>
            <person name="Pabinger S."/>
            <person name="Barbieri C.G."/>
            <person name="Buring E.S."/>
            <person name="Gonzalez V.L."/>
            <person name="Mulcahy D.G."/>
            <person name="DeMeo D.P."/>
            <person name="Urban L."/>
            <person name="Hime P.M."/>
            <person name="Prost S."/>
            <person name="Elliott A.N."/>
            <person name="Gemmell N.J."/>
        </authorList>
    </citation>
    <scope>NUCLEOTIDE SEQUENCE</scope>
    <source>
        <strain evidence="18">Lady Alice Island PIT 982 000167713537</strain>
    </source>
</reference>
<keyword evidence="12 17" id="KW-0830">Ubiquinone</keyword>
<comment type="similarity">
    <text evidence="2 17">Belongs to the complex I subunit 4L family.</text>
</comment>
<keyword evidence="10 17" id="KW-1133">Transmembrane helix</keyword>
<evidence type="ECO:0000256" key="15">
    <source>
        <dbReference type="ARBA" id="ARBA00043911"/>
    </source>
</evidence>
<keyword evidence="14 17" id="KW-0472">Membrane</keyword>
<dbReference type="PANTHER" id="PTHR11434:SF0">
    <property type="entry name" value="NADH-UBIQUINONE OXIDOREDUCTASE CHAIN 4L"/>
    <property type="match status" value="1"/>
</dbReference>
<dbReference type="GO" id="GO:0030964">
    <property type="term" value="C:NADH dehydrogenase complex"/>
    <property type="evidence" value="ECO:0007669"/>
    <property type="project" value="TreeGrafter"/>
</dbReference>
<name>A0A7U3RMY0_SPHPU</name>